<evidence type="ECO:0000256" key="3">
    <source>
        <dbReference type="ARBA" id="ARBA00022692"/>
    </source>
</evidence>
<proteinExistence type="predicted"/>
<dbReference type="PANTHER" id="PTHR34857:SF2">
    <property type="entry name" value="SLL0384 PROTEIN"/>
    <property type="match status" value="1"/>
</dbReference>
<dbReference type="InterPro" id="IPR003339">
    <property type="entry name" value="ABC/ECF_trnsptr_transmembrane"/>
</dbReference>
<dbReference type="InterPro" id="IPR051611">
    <property type="entry name" value="ECF_transporter_component"/>
</dbReference>
<keyword evidence="8" id="KW-1185">Reference proteome</keyword>
<keyword evidence="5 6" id="KW-0472">Membrane</keyword>
<dbReference type="OrthoDB" id="1722138at2"/>
<dbReference type="PANTHER" id="PTHR34857">
    <property type="entry name" value="SLL0384 PROTEIN"/>
    <property type="match status" value="1"/>
</dbReference>
<keyword evidence="4 6" id="KW-1133">Transmembrane helix</keyword>
<dbReference type="CDD" id="cd16914">
    <property type="entry name" value="EcfT"/>
    <property type="match status" value="1"/>
</dbReference>
<evidence type="ECO:0000313" key="7">
    <source>
        <dbReference type="EMBL" id="SFH27727.1"/>
    </source>
</evidence>
<feature type="transmembrane region" description="Helical" evidence="6">
    <location>
        <begin position="190"/>
        <end position="213"/>
    </location>
</feature>
<evidence type="ECO:0000256" key="2">
    <source>
        <dbReference type="ARBA" id="ARBA00022475"/>
    </source>
</evidence>
<protein>
    <submittedName>
        <fullName evidence="7">Energy-coupling factor transport system permease protein</fullName>
    </submittedName>
</protein>
<dbReference type="EMBL" id="FOOX01000022">
    <property type="protein sequence ID" value="SFH27727.1"/>
    <property type="molecule type" value="Genomic_DNA"/>
</dbReference>
<reference evidence="8" key="1">
    <citation type="submission" date="2016-10" db="EMBL/GenBank/DDBJ databases">
        <authorList>
            <person name="Varghese N."/>
            <person name="Submissions S."/>
        </authorList>
    </citation>
    <scope>NUCLEOTIDE SEQUENCE [LARGE SCALE GENOMIC DNA]</scope>
    <source>
        <strain evidence="8">DSM 17038</strain>
    </source>
</reference>
<organism evidence="7 8">
    <name type="scientific">Desulfotruncus arcticus DSM 17038</name>
    <dbReference type="NCBI Taxonomy" id="1121424"/>
    <lineage>
        <taxon>Bacteria</taxon>
        <taxon>Bacillati</taxon>
        <taxon>Bacillota</taxon>
        <taxon>Clostridia</taxon>
        <taxon>Eubacteriales</taxon>
        <taxon>Desulfallaceae</taxon>
        <taxon>Desulfotruncus</taxon>
    </lineage>
</organism>
<dbReference type="Proteomes" id="UP000199337">
    <property type="component" value="Unassembled WGS sequence"/>
</dbReference>
<dbReference type="AlphaFoldDB" id="A0A1I2YQ16"/>
<evidence type="ECO:0000313" key="8">
    <source>
        <dbReference type="Proteomes" id="UP000199337"/>
    </source>
</evidence>
<dbReference type="RefSeq" id="WP_092474746.1">
    <property type="nucleotide sequence ID" value="NZ_FOOX01000022.1"/>
</dbReference>
<keyword evidence="2" id="KW-1003">Cell membrane</keyword>
<feature type="transmembrane region" description="Helical" evidence="6">
    <location>
        <begin position="233"/>
        <end position="253"/>
    </location>
</feature>
<name>A0A1I2YQ16_9FIRM</name>
<feature type="transmembrane region" description="Helical" evidence="6">
    <location>
        <begin position="52"/>
        <end position="69"/>
    </location>
</feature>
<feature type="transmembrane region" description="Helical" evidence="6">
    <location>
        <begin position="76"/>
        <end position="93"/>
    </location>
</feature>
<sequence length="254" mass="28140">MQLNLPKGGRIPGVRPGPTARIGLSQVNAGAKCINSLLIIASLLFIGDWRQLLANLAFLLVLSALAGVGRPMLHKIKPFLFICLIMLIIHSMFNPHNSTYFYFVGLEGLTYGATTALRLLCIIAAANFLLLTTETAGLVKWIESINPALGTVLGLVLSVLPYMQNQLSTTWEVQSARGLRHESYLDRFRAYIAVIVPVIVKSIIRAQFMAQLLYLRGHEFKTGPGFKMQRRDWLFTGCGMAYFITNLVISINIS</sequence>
<evidence type="ECO:0000256" key="1">
    <source>
        <dbReference type="ARBA" id="ARBA00004141"/>
    </source>
</evidence>
<feature type="transmembrane region" description="Helical" evidence="6">
    <location>
        <begin position="113"/>
        <end position="132"/>
    </location>
</feature>
<evidence type="ECO:0000256" key="4">
    <source>
        <dbReference type="ARBA" id="ARBA00022989"/>
    </source>
</evidence>
<dbReference type="STRING" id="341036.SAMN05660649_04556"/>
<comment type="subcellular location">
    <subcellularLocation>
        <location evidence="1">Membrane</location>
        <topology evidence="1">Multi-pass membrane protein</topology>
    </subcellularLocation>
</comment>
<keyword evidence="3 6" id="KW-0812">Transmembrane</keyword>
<evidence type="ECO:0000256" key="5">
    <source>
        <dbReference type="ARBA" id="ARBA00023136"/>
    </source>
</evidence>
<dbReference type="Pfam" id="PF02361">
    <property type="entry name" value="CbiQ"/>
    <property type="match status" value="1"/>
</dbReference>
<dbReference type="GO" id="GO:0005886">
    <property type="term" value="C:plasma membrane"/>
    <property type="evidence" value="ECO:0007669"/>
    <property type="project" value="UniProtKB-ARBA"/>
</dbReference>
<gene>
    <name evidence="7" type="ORF">SAMN05660649_04556</name>
</gene>
<evidence type="ECO:0000256" key="6">
    <source>
        <dbReference type="SAM" id="Phobius"/>
    </source>
</evidence>
<accession>A0A1I2YQ16</accession>